<keyword evidence="2" id="KW-1185">Reference proteome</keyword>
<proteinExistence type="predicted"/>
<evidence type="ECO:0000313" key="1">
    <source>
        <dbReference type="EMBL" id="KAG5634947.1"/>
    </source>
</evidence>
<reference evidence="1" key="2">
    <citation type="submission" date="2021-10" db="EMBL/GenBank/DDBJ databases">
        <title>Phylogenomics reveals ancestral predisposition of the termite-cultivated fungus Termitomyces towards a domesticated lifestyle.</title>
        <authorList>
            <person name="Auxier B."/>
            <person name="Grum-Grzhimaylo A."/>
            <person name="Cardenas M.E."/>
            <person name="Lodge J.D."/>
            <person name="Laessoe T."/>
            <person name="Pedersen O."/>
            <person name="Smith M.E."/>
            <person name="Kuyper T.W."/>
            <person name="Franco-Molano E.A."/>
            <person name="Baroni T.J."/>
            <person name="Aanen D.K."/>
        </authorList>
    </citation>
    <scope>NUCLEOTIDE SEQUENCE</scope>
    <source>
        <strain evidence="1">D49</strain>
    </source>
</reference>
<dbReference type="OrthoDB" id="3252634at2759"/>
<sequence length="265" mass="28647">MAFTPDQWDKIHHQLIIVDINHHPDNPWPIAQILKAAKYILHGTAPPMIPVQQTAPAAAQLAPVAVQEQLSVKDKAILAILSKFIDRFNATPPRQQLQQLRAPCVGVGQAVRDGKCQRNHEGRIVLPSEAFIPSNTPGNNIKTKIDEWHQCNLNQLAAGWMTANAGTMLYEVNQVLSYDALPPPPPAVSTEEQIWLLQQEVLALWSGRKLAFNGISIPRAPPVPRQPTMQLAPLAPTAAPMASASQPPAQTPTVAPAPAAALVAA</sequence>
<dbReference type="Proteomes" id="UP000717328">
    <property type="component" value="Unassembled WGS sequence"/>
</dbReference>
<accession>A0A9P7FU89</accession>
<evidence type="ECO:0000313" key="2">
    <source>
        <dbReference type="Proteomes" id="UP000717328"/>
    </source>
</evidence>
<dbReference type="EMBL" id="JABCKI010006224">
    <property type="protein sequence ID" value="KAG5634947.1"/>
    <property type="molecule type" value="Genomic_DNA"/>
</dbReference>
<organism evidence="1 2">
    <name type="scientific">Sphagnurus paluster</name>
    <dbReference type="NCBI Taxonomy" id="117069"/>
    <lineage>
        <taxon>Eukaryota</taxon>
        <taxon>Fungi</taxon>
        <taxon>Dikarya</taxon>
        <taxon>Basidiomycota</taxon>
        <taxon>Agaricomycotina</taxon>
        <taxon>Agaricomycetes</taxon>
        <taxon>Agaricomycetidae</taxon>
        <taxon>Agaricales</taxon>
        <taxon>Tricholomatineae</taxon>
        <taxon>Lyophyllaceae</taxon>
        <taxon>Sphagnurus</taxon>
    </lineage>
</organism>
<comment type="caution">
    <text evidence="1">The sequence shown here is derived from an EMBL/GenBank/DDBJ whole genome shotgun (WGS) entry which is preliminary data.</text>
</comment>
<protein>
    <submittedName>
        <fullName evidence="1">Uncharacterized protein</fullName>
    </submittedName>
</protein>
<dbReference type="AlphaFoldDB" id="A0A9P7FU89"/>
<reference evidence="1" key="1">
    <citation type="submission" date="2021-02" db="EMBL/GenBank/DDBJ databases">
        <authorList>
            <person name="Nieuwenhuis M."/>
            <person name="Van De Peppel L.J.J."/>
        </authorList>
    </citation>
    <scope>NUCLEOTIDE SEQUENCE</scope>
    <source>
        <strain evidence="1">D49</strain>
    </source>
</reference>
<name>A0A9P7FU89_9AGAR</name>
<gene>
    <name evidence="1" type="ORF">H0H81_000247</name>
</gene>